<feature type="region of interest" description="Disordered" evidence="8">
    <location>
        <begin position="257"/>
        <end position="277"/>
    </location>
</feature>
<evidence type="ECO:0000256" key="5">
    <source>
        <dbReference type="ARBA" id="ARBA00022692"/>
    </source>
</evidence>
<keyword evidence="7 9" id="KW-0472">Membrane</keyword>
<evidence type="ECO:0000259" key="10">
    <source>
        <dbReference type="Pfam" id="PF01618"/>
    </source>
</evidence>
<evidence type="ECO:0000313" key="11">
    <source>
        <dbReference type="EMBL" id="MVB09743.1"/>
    </source>
</evidence>
<dbReference type="EMBL" id="CP060286">
    <property type="protein sequence ID" value="QNK42372.1"/>
    <property type="molecule type" value="Genomic_DNA"/>
</dbReference>
<evidence type="ECO:0000256" key="2">
    <source>
        <dbReference type="ARBA" id="ARBA00008038"/>
    </source>
</evidence>
<keyword evidence="6 9" id="KW-1133">Transmembrane helix</keyword>
<feature type="transmembrane region" description="Helical" evidence="9">
    <location>
        <begin position="186"/>
        <end position="210"/>
    </location>
</feature>
<evidence type="ECO:0000313" key="13">
    <source>
        <dbReference type="Proteomes" id="UP000469440"/>
    </source>
</evidence>
<feature type="transmembrane region" description="Helical" evidence="9">
    <location>
        <begin position="35"/>
        <end position="58"/>
    </location>
</feature>
<evidence type="ECO:0000313" key="12">
    <source>
        <dbReference type="EMBL" id="QNK42372.1"/>
    </source>
</evidence>
<dbReference type="InterPro" id="IPR047055">
    <property type="entry name" value="MotA-like"/>
</dbReference>
<keyword evidence="4" id="KW-1003">Cell membrane</keyword>
<keyword evidence="3" id="KW-0813">Transport</keyword>
<feature type="domain" description="MotA/TolQ/ExbB proton channel" evidence="10">
    <location>
        <begin position="108"/>
        <end position="223"/>
    </location>
</feature>
<name>A0A6N8HWH0_9FIRM</name>
<reference evidence="11 13" key="1">
    <citation type="submission" date="2019-09" db="EMBL/GenBank/DDBJ databases">
        <title>Genome sequence of Clostridium sp. EA1.</title>
        <authorList>
            <person name="Poehlein A."/>
            <person name="Bengelsdorf F.R."/>
            <person name="Daniel R."/>
        </authorList>
    </citation>
    <scope>NUCLEOTIDE SEQUENCE [LARGE SCALE GENOMIC DNA]</scope>
    <source>
        <strain evidence="11 13">EA1</strain>
    </source>
</reference>
<evidence type="ECO:0000256" key="6">
    <source>
        <dbReference type="ARBA" id="ARBA00022989"/>
    </source>
</evidence>
<organism evidence="11 13">
    <name type="scientific">Caproicibacter fermentans</name>
    <dbReference type="NCBI Taxonomy" id="2576756"/>
    <lineage>
        <taxon>Bacteria</taxon>
        <taxon>Bacillati</taxon>
        <taxon>Bacillota</taxon>
        <taxon>Clostridia</taxon>
        <taxon>Eubacteriales</taxon>
        <taxon>Acutalibacteraceae</taxon>
        <taxon>Caproicibacter</taxon>
    </lineage>
</organism>
<dbReference type="Pfam" id="PF01618">
    <property type="entry name" value="MotA_ExbB"/>
    <property type="match status" value="1"/>
</dbReference>
<sequence>MDFTGIIGLIAGLGLIFYGITGLTDMGAMKSFIEYQSMAITIGGTIASTLIAFPISYFKKIPAQLKIAVQRNRYDPKKYIDMIVDFAQEARKKGLLSLEEKANGLNDSDSFLKNSILLIVDAIDPEKVKEMLDNELDSLDERHSQGWQFFEKASTFAPAFGMIGTLIGLINMLGNLNMDSTSGANALGQGMSVALITTFYGSLLANLILVPVGHKLHMRHNEERLCKEIVVEGVIAIQAGDNPKHIEQRLKAFLCERERGEETESGKKGKKEKKSKK</sequence>
<protein>
    <submittedName>
        <fullName evidence="11">Chemotaxis protein PomA</fullName>
    </submittedName>
    <submittedName>
        <fullName evidence="12">MotA/TolQ/ExbB proton channel family protein</fullName>
    </submittedName>
</protein>
<dbReference type="GO" id="GO:0006935">
    <property type="term" value="P:chemotaxis"/>
    <property type="evidence" value="ECO:0007669"/>
    <property type="project" value="InterPro"/>
</dbReference>
<evidence type="ECO:0000256" key="8">
    <source>
        <dbReference type="SAM" id="MobiDB-lite"/>
    </source>
</evidence>
<dbReference type="Proteomes" id="UP000515909">
    <property type="component" value="Chromosome"/>
</dbReference>
<evidence type="ECO:0000256" key="3">
    <source>
        <dbReference type="ARBA" id="ARBA00022448"/>
    </source>
</evidence>
<evidence type="ECO:0000256" key="4">
    <source>
        <dbReference type="ARBA" id="ARBA00022475"/>
    </source>
</evidence>
<dbReference type="EMBL" id="VWXL01000014">
    <property type="protein sequence ID" value="MVB09743.1"/>
    <property type="molecule type" value="Genomic_DNA"/>
</dbReference>
<keyword evidence="13" id="KW-1185">Reference proteome</keyword>
<evidence type="ECO:0000256" key="1">
    <source>
        <dbReference type="ARBA" id="ARBA00004651"/>
    </source>
</evidence>
<feature type="transmembrane region" description="Helical" evidence="9">
    <location>
        <begin position="155"/>
        <end position="174"/>
    </location>
</feature>
<dbReference type="PANTHER" id="PTHR30433:SF2">
    <property type="entry name" value="MOTILITY PROTEIN A"/>
    <property type="match status" value="1"/>
</dbReference>
<dbReference type="AlphaFoldDB" id="A0A6N8HWH0"/>
<comment type="subcellular location">
    <subcellularLocation>
        <location evidence="1">Cell membrane</location>
        <topology evidence="1">Multi-pass membrane protein</topology>
    </subcellularLocation>
</comment>
<evidence type="ECO:0000313" key="14">
    <source>
        <dbReference type="Proteomes" id="UP000515909"/>
    </source>
</evidence>
<dbReference type="PANTHER" id="PTHR30433">
    <property type="entry name" value="CHEMOTAXIS PROTEIN MOTA"/>
    <property type="match status" value="1"/>
</dbReference>
<dbReference type="GO" id="GO:0005886">
    <property type="term" value="C:plasma membrane"/>
    <property type="evidence" value="ECO:0007669"/>
    <property type="project" value="UniProtKB-SubCell"/>
</dbReference>
<feature type="transmembrane region" description="Helical" evidence="9">
    <location>
        <begin position="7"/>
        <end position="29"/>
    </location>
</feature>
<dbReference type="GO" id="GO:0071978">
    <property type="term" value="P:bacterial-type flagellum-dependent swarming motility"/>
    <property type="evidence" value="ECO:0007669"/>
    <property type="project" value="InterPro"/>
</dbReference>
<dbReference type="PROSITE" id="PS01307">
    <property type="entry name" value="MOTA"/>
    <property type="match status" value="1"/>
</dbReference>
<dbReference type="KEGG" id="cfem:HCR03_09275"/>
<dbReference type="RefSeq" id="WP_066642828.1">
    <property type="nucleotide sequence ID" value="NZ_CP060286.1"/>
</dbReference>
<dbReference type="OrthoDB" id="9806929at2"/>
<evidence type="ECO:0000256" key="9">
    <source>
        <dbReference type="SAM" id="Phobius"/>
    </source>
</evidence>
<dbReference type="Proteomes" id="UP000469440">
    <property type="component" value="Unassembled WGS sequence"/>
</dbReference>
<reference evidence="12 14" key="2">
    <citation type="submission" date="2020-08" db="EMBL/GenBank/DDBJ databases">
        <title>The isolate Caproiciproducens sp. 7D4C2 produces n-caproate at mildly acidic conditions from hexoses: genome and rBOX comparison with related strains and chain-elongating bacteria.</title>
        <authorList>
            <person name="Esquivel-Elizondo S."/>
            <person name="Bagci C."/>
            <person name="Temovska M."/>
            <person name="Jeon B.S."/>
            <person name="Bessarab I."/>
            <person name="Williams R.B.H."/>
            <person name="Huson D.H."/>
            <person name="Angenent L.T."/>
        </authorList>
    </citation>
    <scope>NUCLEOTIDE SEQUENCE [LARGE SCALE GENOMIC DNA]</scope>
    <source>
        <strain evidence="12 14">7D4C2</strain>
    </source>
</reference>
<keyword evidence="5 9" id="KW-0812">Transmembrane</keyword>
<evidence type="ECO:0000256" key="7">
    <source>
        <dbReference type="ARBA" id="ARBA00023136"/>
    </source>
</evidence>
<dbReference type="InterPro" id="IPR000540">
    <property type="entry name" value="Flag_MotA_CS"/>
</dbReference>
<feature type="compositionally biased region" description="Basic residues" evidence="8">
    <location>
        <begin position="268"/>
        <end position="277"/>
    </location>
</feature>
<comment type="similarity">
    <text evidence="2">Belongs to the MotA family.</text>
</comment>
<feature type="compositionally biased region" description="Basic and acidic residues" evidence="8">
    <location>
        <begin position="257"/>
        <end position="267"/>
    </location>
</feature>
<proteinExistence type="inferred from homology"/>
<gene>
    <name evidence="11" type="primary">pomA</name>
    <name evidence="11" type="ORF">CAFE_04080</name>
    <name evidence="12" type="ORF">HCR03_09275</name>
</gene>
<accession>A0A6N8HWH0</accession>
<dbReference type="InterPro" id="IPR002898">
    <property type="entry name" value="MotA_ExbB_proton_chnl"/>
</dbReference>
<accession>A0A7G8TFI1</accession>